<protein>
    <submittedName>
        <fullName evidence="1">Uncharacterized protein</fullName>
    </submittedName>
</protein>
<dbReference type="Ensembl" id="ENSMCST00000006403.1">
    <property type="protein sequence ID" value="ENSMCSP00000006258.1"/>
    <property type="gene ID" value="ENSMCSG00000004541.1"/>
</dbReference>
<dbReference type="Proteomes" id="UP000694560">
    <property type="component" value="Unplaced"/>
</dbReference>
<organism evidence="1 2">
    <name type="scientific">Malurus cyaneus samueli</name>
    <dbReference type="NCBI Taxonomy" id="2593467"/>
    <lineage>
        <taxon>Eukaryota</taxon>
        <taxon>Metazoa</taxon>
        <taxon>Chordata</taxon>
        <taxon>Craniata</taxon>
        <taxon>Vertebrata</taxon>
        <taxon>Euteleostomi</taxon>
        <taxon>Archelosauria</taxon>
        <taxon>Archosauria</taxon>
        <taxon>Dinosauria</taxon>
        <taxon>Saurischia</taxon>
        <taxon>Theropoda</taxon>
        <taxon>Coelurosauria</taxon>
        <taxon>Aves</taxon>
        <taxon>Neognathae</taxon>
        <taxon>Neoaves</taxon>
        <taxon>Telluraves</taxon>
        <taxon>Australaves</taxon>
        <taxon>Passeriformes</taxon>
        <taxon>Meliphagoidea</taxon>
        <taxon>Maluridae</taxon>
        <taxon>Malurus</taxon>
    </lineage>
</organism>
<evidence type="ECO:0000313" key="1">
    <source>
        <dbReference type="Ensembl" id="ENSMCSP00000006258.1"/>
    </source>
</evidence>
<accession>A0A8C5X2K9</accession>
<reference evidence="1" key="1">
    <citation type="submission" date="2025-08" db="UniProtKB">
        <authorList>
            <consortium name="Ensembl"/>
        </authorList>
    </citation>
    <scope>IDENTIFICATION</scope>
</reference>
<keyword evidence="2" id="KW-1185">Reference proteome</keyword>
<proteinExistence type="predicted"/>
<reference evidence="1" key="2">
    <citation type="submission" date="2025-09" db="UniProtKB">
        <authorList>
            <consortium name="Ensembl"/>
        </authorList>
    </citation>
    <scope>IDENTIFICATION</scope>
</reference>
<sequence>LERKEFSSSKAESTFRKSMEQLGFSISISAKAMFWGVHLGAGVDHSKSSQSQDTHQSHSEQSNFCATMYQYIPLASCYFQKHQLRLSDAALRELQDMEKLLALTGEDKPTLLKVCESFFSRFGSHANQGPIHIWGIFWWKASTEGFRAEQWEEMKRQTCEALNSFVRASFRGFRANAVGAVDVSKSSSQASVQRSASKSSHTAIQLCMVNTGGPPDTASLPQWKTGLVSDNTTWRVIDRGFQLIPVWDIILCSHSRDFQSVTQMSRALRAAYKALTNQSIGTAFGEELGSAVQEAKEFQELTPACGSTCACRTKPCRTS</sequence>
<evidence type="ECO:0000313" key="2">
    <source>
        <dbReference type="Proteomes" id="UP000694560"/>
    </source>
</evidence>
<dbReference type="OrthoDB" id="10066929at2759"/>
<name>A0A8C5X2K9_9PASS</name>
<dbReference type="AlphaFoldDB" id="A0A8C5X2K9"/>